<dbReference type="RefSeq" id="WP_152600289.1">
    <property type="nucleotide sequence ID" value="NZ_JDUV01000002.1"/>
</dbReference>
<evidence type="ECO:0000313" key="1">
    <source>
        <dbReference type="EMBL" id="KFI52528.1"/>
    </source>
</evidence>
<dbReference type="eggNOG" id="ENOG50321JR">
    <property type="taxonomic scope" value="Bacteria"/>
</dbReference>
<dbReference type="AlphaFoldDB" id="A0A087A178"/>
<name>A0A087A178_9BIFI</name>
<dbReference type="Proteomes" id="UP000029072">
    <property type="component" value="Unassembled WGS sequence"/>
</dbReference>
<comment type="caution">
    <text evidence="1">The sequence shown here is derived from an EMBL/GenBank/DDBJ whole genome shotgun (WGS) entry which is preliminary data.</text>
</comment>
<dbReference type="EMBL" id="JGYS01000016">
    <property type="protein sequence ID" value="KFI52528.1"/>
    <property type="molecule type" value="Genomic_DNA"/>
</dbReference>
<organism evidence="1 2">
    <name type="scientific">Bifidobacterium callitrichos DSM 23973</name>
    <dbReference type="NCBI Taxonomy" id="1437609"/>
    <lineage>
        <taxon>Bacteria</taxon>
        <taxon>Bacillati</taxon>
        <taxon>Actinomycetota</taxon>
        <taxon>Actinomycetes</taxon>
        <taxon>Bifidobacteriales</taxon>
        <taxon>Bifidobacteriaceae</taxon>
        <taxon>Bifidobacterium</taxon>
    </lineage>
</organism>
<accession>A0A087A178</accession>
<gene>
    <name evidence="1" type="ORF">BCAL_1861</name>
</gene>
<evidence type="ECO:0000313" key="2">
    <source>
        <dbReference type="Proteomes" id="UP000029072"/>
    </source>
</evidence>
<reference evidence="1 2" key="1">
    <citation type="submission" date="2014-03" db="EMBL/GenBank/DDBJ databases">
        <title>Genomics of Bifidobacteria.</title>
        <authorList>
            <person name="Ventura M."/>
            <person name="Milani C."/>
            <person name="Lugli G.A."/>
        </authorList>
    </citation>
    <scope>NUCLEOTIDE SEQUENCE [LARGE SCALE GENOMIC DNA]</scope>
    <source>
        <strain evidence="1 2">DSM 23973</strain>
    </source>
</reference>
<sequence length="340" mass="38260">MREQFAYRIFKTEVFRGRGRNALSSEELLENNSLFNYFQIMLKRLKGEIVHDNPSAILKAEHFNDSAPELGDPCFLLSDYVVKNRVIEALISKGKYGDLDLLINADGSQEPLKDKAALRHYHVRMAFPETDNIIYLVAEIRGRSQAATDLLAQISYLHHKSVSKVNDNGIPFDYGAWYQFRPVPIVDGQKFSDTMATAEITSLALMRWSLDDTGGRKSKKISVKLSSLDLKGKQSVLSILNQWAKNVNGGDSNLRKDSAHSVASIFPPGILNPAAEWDNASITMKEYGKSVTVSIDKLDKLFIYHTPELDDISFLWDEADKRLQIISEADGINIPHIDLL</sequence>
<proteinExistence type="predicted"/>
<dbReference type="STRING" id="1437609.BCAL_1861"/>
<protein>
    <submittedName>
        <fullName evidence="1">Uncharacterized protein</fullName>
    </submittedName>
</protein>